<dbReference type="NCBIfam" id="NF033577">
    <property type="entry name" value="transpos_IS481"/>
    <property type="match status" value="1"/>
</dbReference>
<dbReference type="InterPro" id="IPR001584">
    <property type="entry name" value="Integrase_cat-core"/>
</dbReference>
<protein>
    <submittedName>
        <fullName evidence="2">IS481 family transposase</fullName>
    </submittedName>
</protein>
<feature type="domain" description="Integrase catalytic" evidence="1">
    <location>
        <begin position="114"/>
        <end position="293"/>
    </location>
</feature>
<organism evidence="2 3">
    <name type="scientific">Azospirillum isscasi</name>
    <dbReference type="NCBI Taxonomy" id="3053926"/>
    <lineage>
        <taxon>Bacteria</taxon>
        <taxon>Pseudomonadati</taxon>
        <taxon>Pseudomonadota</taxon>
        <taxon>Alphaproteobacteria</taxon>
        <taxon>Rhodospirillales</taxon>
        <taxon>Azospirillaceae</taxon>
        <taxon>Azospirillum</taxon>
    </lineage>
</organism>
<name>A0ABU0WQA7_9PROT</name>
<dbReference type="Pfam" id="PF00665">
    <property type="entry name" value="rve"/>
    <property type="match status" value="1"/>
</dbReference>
<dbReference type="InterPro" id="IPR012337">
    <property type="entry name" value="RNaseH-like_sf"/>
</dbReference>
<sequence length="338" mass="38223">MYHIHPNARTTPAVRAAIAASTEPSGVLAKRYGVSTETIRKWRKRGSEDIQDHSSRPQHLRWRATEEERAIVCELRRSTGFPLDDITFTVRHFLPHLNRDAIYRILKAEGLGRLPDRPTNAPKKGTKHFKEYDLGFLHIDIKHLPKLHVIGSGARKRYLYVAIDRASRMVHLAVKDEETEACATAFLREAVAAFPFTITHVLTDRGSCFTADGFEAACRALGVQHRTTKPYTPQTNGMVERFNGRIGREVLIMCIGTHNALERLLRGYKLAYNARRQRVLKGHSPDEVVRERLKAKPELANPAYRPPSPCELTKTKVAAQLTVYAAKDVSHPDNQVAR</sequence>
<gene>
    <name evidence="2" type="ORF">QSG27_27275</name>
</gene>
<keyword evidence="3" id="KW-1185">Reference proteome</keyword>
<dbReference type="PANTHER" id="PTHR37984">
    <property type="entry name" value="PROTEIN CBG26694"/>
    <property type="match status" value="1"/>
</dbReference>
<accession>A0ABU0WQA7</accession>
<reference evidence="2 3" key="1">
    <citation type="submission" date="2023-06" db="EMBL/GenBank/DDBJ databases">
        <title>Azospirillum isscasensis sp.nov, a bacterium isolated from rhizosphere soil of rice.</title>
        <authorList>
            <person name="Wang H."/>
        </authorList>
    </citation>
    <scope>NUCLEOTIDE SEQUENCE [LARGE SCALE GENOMIC DNA]</scope>
    <source>
        <strain evidence="2 3">C340-1</strain>
    </source>
</reference>
<dbReference type="SUPFAM" id="SSF53098">
    <property type="entry name" value="Ribonuclease H-like"/>
    <property type="match status" value="1"/>
</dbReference>
<evidence type="ECO:0000259" key="1">
    <source>
        <dbReference type="PROSITE" id="PS50994"/>
    </source>
</evidence>
<dbReference type="SUPFAM" id="SSF46689">
    <property type="entry name" value="Homeodomain-like"/>
    <property type="match status" value="1"/>
</dbReference>
<dbReference type="EMBL" id="JAUJFI010000244">
    <property type="protein sequence ID" value="MDQ2106422.1"/>
    <property type="molecule type" value="Genomic_DNA"/>
</dbReference>
<proteinExistence type="predicted"/>
<dbReference type="PANTHER" id="PTHR37984:SF5">
    <property type="entry name" value="PROTEIN NYNRIN-LIKE"/>
    <property type="match status" value="1"/>
</dbReference>
<dbReference type="InterPro" id="IPR047656">
    <property type="entry name" value="IS481-like_transpos"/>
</dbReference>
<dbReference type="InterPro" id="IPR009057">
    <property type="entry name" value="Homeodomain-like_sf"/>
</dbReference>
<dbReference type="Gene3D" id="3.30.420.10">
    <property type="entry name" value="Ribonuclease H-like superfamily/Ribonuclease H"/>
    <property type="match status" value="1"/>
</dbReference>
<comment type="caution">
    <text evidence="2">The sequence shown here is derived from an EMBL/GenBank/DDBJ whole genome shotgun (WGS) entry which is preliminary data.</text>
</comment>
<dbReference type="InterPro" id="IPR050951">
    <property type="entry name" value="Retrovirus_Pol_polyprotein"/>
</dbReference>
<dbReference type="PROSITE" id="PS50994">
    <property type="entry name" value="INTEGRASE"/>
    <property type="match status" value="1"/>
</dbReference>
<dbReference type="RefSeq" id="WP_306711764.1">
    <property type="nucleotide sequence ID" value="NZ_JAUJFI010000244.1"/>
</dbReference>
<dbReference type="Proteomes" id="UP001227317">
    <property type="component" value="Unassembled WGS sequence"/>
</dbReference>
<evidence type="ECO:0000313" key="2">
    <source>
        <dbReference type="EMBL" id="MDQ2106422.1"/>
    </source>
</evidence>
<dbReference type="InterPro" id="IPR036397">
    <property type="entry name" value="RNaseH_sf"/>
</dbReference>
<evidence type="ECO:0000313" key="3">
    <source>
        <dbReference type="Proteomes" id="UP001227317"/>
    </source>
</evidence>